<accession>A0A0C5J179</accession>
<protein>
    <recommendedName>
        <fullName evidence="3">WLM domain-containing protein</fullName>
    </recommendedName>
</protein>
<evidence type="ECO:0008006" key="3">
    <source>
        <dbReference type="Google" id="ProtNLM"/>
    </source>
</evidence>
<name>A0A0C5J179_9PROT</name>
<organism evidence="1 2">
    <name type="scientific">Rugosibacter aromaticivorans</name>
    <dbReference type="NCBI Taxonomy" id="1565605"/>
    <lineage>
        <taxon>Bacteria</taxon>
        <taxon>Pseudomonadati</taxon>
        <taxon>Pseudomonadota</taxon>
        <taxon>Betaproteobacteria</taxon>
        <taxon>Nitrosomonadales</taxon>
        <taxon>Sterolibacteriaceae</taxon>
        <taxon>Rugosibacter</taxon>
    </lineage>
</organism>
<keyword evidence="2" id="KW-1185">Reference proteome</keyword>
<dbReference type="EMBL" id="CP010554">
    <property type="protein sequence ID" value="AJP48867.1"/>
    <property type="molecule type" value="Genomic_DNA"/>
</dbReference>
<evidence type="ECO:0000313" key="2">
    <source>
        <dbReference type="Proteomes" id="UP000061603"/>
    </source>
</evidence>
<dbReference type="HOGENOM" id="CLU_1863598_0_0_4"/>
<dbReference type="Proteomes" id="UP000061603">
    <property type="component" value="Chromosome"/>
</dbReference>
<sequence>MFITDAEEHRASLEAVLLRHASERVSLEIVENVASWAVANHVTVEGNPLASAIPARNGLSRSIVLQRKMDENDTAGILGRLDFGGHSRERSLLVNPKLFLRHTVLHELAHLENNWGQAYEDESDSWAFERLSAQWRG</sequence>
<gene>
    <name evidence="1" type="ORF">PG1C_11370</name>
</gene>
<dbReference type="AlphaFoldDB" id="A0A0C5J179"/>
<dbReference type="RefSeq" id="WP_202634917.1">
    <property type="nucleotide sequence ID" value="NZ_CP010554.1"/>
</dbReference>
<evidence type="ECO:0000313" key="1">
    <source>
        <dbReference type="EMBL" id="AJP48867.1"/>
    </source>
</evidence>
<dbReference type="KEGG" id="rbu:PG1C_11370"/>
<proteinExistence type="predicted"/>
<reference evidence="1 2" key="1">
    <citation type="journal article" date="2015" name="Genome Announc.">
        <title>Complete Genome Sequence of a Novel Bacterium within the Family Rhodocyclaceae That Degrades Polycyclic Aromatic Hydrocarbons.</title>
        <authorList>
            <person name="Singleton D.R."/>
            <person name="Dickey A.N."/>
            <person name="Scholl E.H."/>
            <person name="Wright F.A."/>
            <person name="Aitken M.D."/>
        </authorList>
    </citation>
    <scope>NUCLEOTIDE SEQUENCE [LARGE SCALE GENOMIC DNA]</scope>
    <source>
        <strain evidence="2">PG1-Ca6</strain>
    </source>
</reference>